<dbReference type="Pfam" id="PF06050">
    <property type="entry name" value="HGD-D"/>
    <property type="match status" value="1"/>
</dbReference>
<protein>
    <submittedName>
        <fullName evidence="2">Uncharacterized protein</fullName>
    </submittedName>
</protein>
<keyword evidence="1" id="KW-1133">Transmembrane helix</keyword>
<dbReference type="InterPro" id="IPR010327">
    <property type="entry name" value="FldB/FldC_alpha/beta"/>
</dbReference>
<name>A0ABQ0ILP2_9ACTN</name>
<dbReference type="Pfam" id="PF03929">
    <property type="entry name" value="PepSY_TM"/>
    <property type="match status" value="1"/>
</dbReference>
<dbReference type="Proteomes" id="UP000035021">
    <property type="component" value="Unassembled WGS sequence"/>
</dbReference>
<dbReference type="RefSeq" id="WP_006900715.1">
    <property type="nucleotide sequence ID" value="NZ_BAOQ01000023.1"/>
</dbReference>
<organism evidence="2 3">
    <name type="scientific">Gordonia paraffinivorans NBRC 108238</name>
    <dbReference type="NCBI Taxonomy" id="1223543"/>
    <lineage>
        <taxon>Bacteria</taxon>
        <taxon>Bacillati</taxon>
        <taxon>Actinomycetota</taxon>
        <taxon>Actinomycetes</taxon>
        <taxon>Mycobacteriales</taxon>
        <taxon>Gordoniaceae</taxon>
        <taxon>Gordonia</taxon>
    </lineage>
</organism>
<accession>A0ABQ0ILP2</accession>
<evidence type="ECO:0000256" key="1">
    <source>
        <dbReference type="SAM" id="Phobius"/>
    </source>
</evidence>
<evidence type="ECO:0000313" key="2">
    <source>
        <dbReference type="EMBL" id="GAC84481.1"/>
    </source>
</evidence>
<dbReference type="PANTHER" id="PTHR34219">
    <property type="entry name" value="IRON-REGULATED INNER MEMBRANE PROTEIN-RELATED"/>
    <property type="match status" value="1"/>
</dbReference>
<keyword evidence="3" id="KW-1185">Reference proteome</keyword>
<dbReference type="PANTHER" id="PTHR34219:SF1">
    <property type="entry name" value="PEPSY DOMAIN-CONTAINING PROTEIN"/>
    <property type="match status" value="1"/>
</dbReference>
<keyword evidence="1" id="KW-0472">Membrane</keyword>
<dbReference type="Gene3D" id="3.40.50.11900">
    <property type="match status" value="1"/>
</dbReference>
<comment type="caution">
    <text evidence="2">The sequence shown here is derived from an EMBL/GenBank/DDBJ whole genome shotgun (WGS) entry which is preliminary data.</text>
</comment>
<dbReference type="InterPro" id="IPR005625">
    <property type="entry name" value="PepSY-ass_TM"/>
</dbReference>
<keyword evidence="1" id="KW-0812">Transmembrane</keyword>
<sequence>MTPRAAVQALLRRLHFYTGILVAPFLIIATVSGGLYAVAPSLEQLVYRDQLHTDQGGTALPLNDQISAAEAARPDLTVAAVQPAVETGQTTRVLFTDPSLGESERLAIFVEPVTGQTLGELTVYGSAGALPLRTTISGLCKAAPTPATYWDWVASIAPINFLPGNQDLVDYFAGVKAEIEQRLVDGVGAVPTEKYRLYFDGIMNWTQLGWLSKRFAEFDAAVVCGRYTHNSFWQEPQLIDVENPLRGMAQHYLICPINHGLKIMQELLVRDLQAFDIDGIAFHSSRTCRAMTNPQQILAKTADRQLGVKSMFFEGDVADASFYKDDVLESRLVAMLETIDMQRARA</sequence>
<gene>
    <name evidence="2" type="ORF">GP2_023_00040</name>
</gene>
<reference evidence="2 3" key="1">
    <citation type="submission" date="2013-02" db="EMBL/GenBank/DDBJ databases">
        <title>Whole genome shotgun sequence of Gordonia paraffinivorans NBRC 108238.</title>
        <authorList>
            <person name="Isaki-Nakamura S."/>
            <person name="Hosoyama A."/>
            <person name="Tsuchikane K."/>
            <person name="Ando Y."/>
            <person name="Baba S."/>
            <person name="Ohji S."/>
            <person name="Hamada M."/>
            <person name="Tamura T."/>
            <person name="Yamazoe A."/>
            <person name="Yamazaki S."/>
            <person name="Fujita N."/>
        </authorList>
    </citation>
    <scope>NUCLEOTIDE SEQUENCE [LARGE SCALE GENOMIC DNA]</scope>
    <source>
        <strain evidence="2 3">NBRC 108238</strain>
    </source>
</reference>
<feature type="transmembrane region" description="Helical" evidence="1">
    <location>
        <begin position="14"/>
        <end position="39"/>
    </location>
</feature>
<evidence type="ECO:0000313" key="3">
    <source>
        <dbReference type="Proteomes" id="UP000035021"/>
    </source>
</evidence>
<dbReference type="EMBL" id="BAOQ01000023">
    <property type="protein sequence ID" value="GAC84481.1"/>
    <property type="molecule type" value="Genomic_DNA"/>
</dbReference>
<proteinExistence type="predicted"/>